<dbReference type="InterPro" id="IPR020054">
    <property type="entry name" value="Prot_inh_SSI_I16_CS"/>
</dbReference>
<reference evidence="11 12" key="1">
    <citation type="submission" date="2019-03" db="EMBL/GenBank/DDBJ databases">
        <title>Draft genome sequences of novel Actinobacteria.</title>
        <authorList>
            <person name="Sahin N."/>
            <person name="Ay H."/>
            <person name="Saygin H."/>
        </authorList>
    </citation>
    <scope>NUCLEOTIDE SEQUENCE [LARGE SCALE GENOMIC DNA]</scope>
    <source>
        <strain evidence="11 12">H3C3</strain>
    </source>
</reference>
<comment type="caution">
    <text evidence="11">The sequence shown here is derived from an EMBL/GenBank/DDBJ whole genome shotgun (WGS) entry which is preliminary data.</text>
</comment>
<dbReference type="Proteomes" id="UP000294513">
    <property type="component" value="Unassembled WGS sequence"/>
</dbReference>
<sequence>MRKSPFGVAFLVALAAASPAHAVTPAGKLGITLYNLREGSTLRWSLTCSPDGGTHPAAGDACTRLRKIKGDLDELRYKNPDCPQDFDPREVDIRGTWNGRSVQLKERYPNEPCLRAATAPIVPTG</sequence>
<evidence type="ECO:0000256" key="3">
    <source>
        <dbReference type="ARBA" id="ARBA00011738"/>
    </source>
</evidence>
<comment type="similarity">
    <text evidence="2 8">Belongs to the protease inhibitor I16 (SSI) family.</text>
</comment>
<evidence type="ECO:0000313" key="12">
    <source>
        <dbReference type="Proteomes" id="UP000294513"/>
    </source>
</evidence>
<name>A0A4R5APQ4_9ACTN</name>
<dbReference type="Gene3D" id="3.30.350.10">
    <property type="entry name" value="Subtilisin inhibitor-like"/>
    <property type="match status" value="1"/>
</dbReference>
<keyword evidence="7" id="KW-1015">Disulfide bond</keyword>
<evidence type="ECO:0000256" key="5">
    <source>
        <dbReference type="ARBA" id="ARBA00022690"/>
    </source>
</evidence>
<dbReference type="SUPFAM" id="SSF55399">
    <property type="entry name" value="Subtilisin inhibitor"/>
    <property type="match status" value="1"/>
</dbReference>
<gene>
    <name evidence="11" type="ORF">E1298_31975</name>
</gene>
<dbReference type="AlphaFoldDB" id="A0A4R5APQ4"/>
<accession>A0A4R5APQ4</accession>
<evidence type="ECO:0000256" key="2">
    <source>
        <dbReference type="ARBA" id="ARBA00010472"/>
    </source>
</evidence>
<keyword evidence="4" id="KW-0964">Secreted</keyword>
<dbReference type="PRINTS" id="PR00294">
    <property type="entry name" value="SSBTLNINHBTR"/>
</dbReference>
<dbReference type="Pfam" id="PF00720">
    <property type="entry name" value="SSI"/>
    <property type="match status" value="1"/>
</dbReference>
<evidence type="ECO:0000313" key="11">
    <source>
        <dbReference type="EMBL" id="TDD75028.1"/>
    </source>
</evidence>
<evidence type="ECO:0000256" key="4">
    <source>
        <dbReference type="ARBA" id="ARBA00022525"/>
    </source>
</evidence>
<dbReference type="InterPro" id="IPR036819">
    <property type="entry name" value="Subtilisin_inhibitor-like_sf"/>
</dbReference>
<feature type="chain" id="PRO_5020582855" description="Subtilisin inhibitor domain-containing protein" evidence="9">
    <location>
        <begin position="23"/>
        <end position="125"/>
    </location>
</feature>
<evidence type="ECO:0000256" key="8">
    <source>
        <dbReference type="RuleBase" id="RU003471"/>
    </source>
</evidence>
<evidence type="ECO:0000256" key="9">
    <source>
        <dbReference type="SAM" id="SignalP"/>
    </source>
</evidence>
<comment type="subcellular location">
    <subcellularLocation>
        <location evidence="1">Secreted</location>
    </subcellularLocation>
</comment>
<dbReference type="InterPro" id="IPR023549">
    <property type="entry name" value="Subtilisin_inhibitor"/>
</dbReference>
<evidence type="ECO:0000256" key="1">
    <source>
        <dbReference type="ARBA" id="ARBA00004613"/>
    </source>
</evidence>
<comment type="subunit">
    <text evidence="3">Homodimer.</text>
</comment>
<keyword evidence="6 8" id="KW-0722">Serine protease inhibitor</keyword>
<feature type="signal peptide" evidence="9">
    <location>
        <begin position="1"/>
        <end position="22"/>
    </location>
</feature>
<evidence type="ECO:0000256" key="7">
    <source>
        <dbReference type="ARBA" id="ARBA00023157"/>
    </source>
</evidence>
<proteinExistence type="inferred from homology"/>
<protein>
    <recommendedName>
        <fullName evidence="10">Subtilisin inhibitor domain-containing protein</fullName>
    </recommendedName>
</protein>
<dbReference type="InterPro" id="IPR000691">
    <property type="entry name" value="Prot_inh_I16_SSI"/>
</dbReference>
<dbReference type="PROSITE" id="PS00999">
    <property type="entry name" value="SSI"/>
    <property type="match status" value="1"/>
</dbReference>
<dbReference type="GO" id="GO:0004867">
    <property type="term" value="F:serine-type endopeptidase inhibitor activity"/>
    <property type="evidence" value="ECO:0007669"/>
    <property type="project" value="UniProtKB-KW"/>
</dbReference>
<evidence type="ECO:0000256" key="6">
    <source>
        <dbReference type="ARBA" id="ARBA00022900"/>
    </source>
</evidence>
<keyword evidence="9" id="KW-0732">Signal</keyword>
<organism evidence="11 12">
    <name type="scientific">Actinomadura rubrisoli</name>
    <dbReference type="NCBI Taxonomy" id="2530368"/>
    <lineage>
        <taxon>Bacteria</taxon>
        <taxon>Bacillati</taxon>
        <taxon>Actinomycetota</taxon>
        <taxon>Actinomycetes</taxon>
        <taxon>Streptosporangiales</taxon>
        <taxon>Thermomonosporaceae</taxon>
        <taxon>Actinomadura</taxon>
    </lineage>
</organism>
<dbReference type="GO" id="GO:0005576">
    <property type="term" value="C:extracellular region"/>
    <property type="evidence" value="ECO:0007669"/>
    <property type="project" value="UniProtKB-SubCell"/>
</dbReference>
<keyword evidence="5 8" id="KW-0646">Protease inhibitor</keyword>
<keyword evidence="12" id="KW-1185">Reference proteome</keyword>
<dbReference type="OrthoDB" id="3542626at2"/>
<dbReference type="RefSeq" id="WP_131899912.1">
    <property type="nucleotide sequence ID" value="NZ_SMKU01000229.1"/>
</dbReference>
<evidence type="ECO:0000259" key="10">
    <source>
        <dbReference type="Pfam" id="PF00720"/>
    </source>
</evidence>
<dbReference type="EMBL" id="SMKU01000229">
    <property type="protein sequence ID" value="TDD75028.1"/>
    <property type="molecule type" value="Genomic_DNA"/>
</dbReference>
<feature type="domain" description="Subtilisin inhibitor" evidence="10">
    <location>
        <begin position="44"/>
        <end position="110"/>
    </location>
</feature>